<organism evidence="1 2">
    <name type="scientific">Moraxella bovis</name>
    <dbReference type="NCBI Taxonomy" id="476"/>
    <lineage>
        <taxon>Bacteria</taxon>
        <taxon>Pseudomonadati</taxon>
        <taxon>Pseudomonadota</taxon>
        <taxon>Gammaproteobacteria</taxon>
        <taxon>Moraxellales</taxon>
        <taxon>Moraxellaceae</taxon>
        <taxon>Moraxella</taxon>
    </lineage>
</organism>
<evidence type="ECO:0000313" key="2">
    <source>
        <dbReference type="Proteomes" id="UP000254133"/>
    </source>
</evidence>
<protein>
    <recommendedName>
        <fullName evidence="3">Ubiquitin carboxyl-hydrolase</fullName>
    </recommendedName>
</protein>
<accession>A0A378PYF1</accession>
<gene>
    <name evidence="1" type="ORF">NCTC9426_01924</name>
</gene>
<dbReference type="Pfam" id="PF20901">
    <property type="entry name" value="Sf6_terminase"/>
    <property type="match status" value="1"/>
</dbReference>
<dbReference type="InterPro" id="IPR048683">
    <property type="entry name" value="Sf6_terminase"/>
</dbReference>
<dbReference type="RefSeq" id="WP_115369607.1">
    <property type="nucleotide sequence ID" value="NZ_UGPZ01000003.1"/>
</dbReference>
<evidence type="ECO:0000313" key="1">
    <source>
        <dbReference type="EMBL" id="STY93204.1"/>
    </source>
</evidence>
<name>A0A378PYF1_MORBO</name>
<dbReference type="AlphaFoldDB" id="A0A378PYF1"/>
<reference evidence="1 2" key="1">
    <citation type="submission" date="2018-06" db="EMBL/GenBank/DDBJ databases">
        <authorList>
            <consortium name="Pathogen Informatics"/>
            <person name="Doyle S."/>
        </authorList>
    </citation>
    <scope>NUCLEOTIDE SEQUENCE [LARGE SCALE GENOMIC DNA]</scope>
    <source>
        <strain evidence="1 2">NCTC9426</strain>
    </source>
</reference>
<proteinExistence type="predicted"/>
<evidence type="ECO:0008006" key="3">
    <source>
        <dbReference type="Google" id="ProtNLM"/>
    </source>
</evidence>
<dbReference type="EMBL" id="UGPZ01000003">
    <property type="protein sequence ID" value="STY93204.1"/>
    <property type="molecule type" value="Genomic_DNA"/>
</dbReference>
<dbReference type="Gene3D" id="1.10.10.60">
    <property type="entry name" value="Homeodomain-like"/>
    <property type="match status" value="1"/>
</dbReference>
<dbReference type="Proteomes" id="UP000254133">
    <property type="component" value="Unassembled WGS sequence"/>
</dbReference>
<sequence>MTTNKPKMGRPTLFTDELTLEICERIANGRSLRSVCLDKDMPAMSTVMDWLNNNDDFSEQYRRACEDRETTHFEEMLTIADEVLPETAEVARAKLRIDTRKWVLARMNPKKYSDKGQDDNTDNAISLMAKFMKELGEDKGG</sequence>